<evidence type="ECO:0000313" key="4">
    <source>
        <dbReference type="EMBL" id="KAK0647560.1"/>
    </source>
</evidence>
<dbReference type="PROSITE" id="PS00463">
    <property type="entry name" value="ZN2_CY6_FUNGAL_1"/>
    <property type="match status" value="1"/>
</dbReference>
<dbReference type="PANTHER" id="PTHR46910">
    <property type="entry name" value="TRANSCRIPTION FACTOR PDR1"/>
    <property type="match status" value="1"/>
</dbReference>
<feature type="domain" description="Zn(2)-C6 fungal-type" evidence="3">
    <location>
        <begin position="56"/>
        <end position="86"/>
    </location>
</feature>
<feature type="compositionally biased region" description="Polar residues" evidence="2">
    <location>
        <begin position="314"/>
        <end position="325"/>
    </location>
</feature>
<evidence type="ECO:0000256" key="1">
    <source>
        <dbReference type="ARBA" id="ARBA00023242"/>
    </source>
</evidence>
<gene>
    <name evidence="4" type="ORF">DIS24_g7605</name>
</gene>
<keyword evidence="5" id="KW-1185">Reference proteome</keyword>
<dbReference type="CDD" id="cd00067">
    <property type="entry name" value="GAL4"/>
    <property type="match status" value="1"/>
</dbReference>
<comment type="caution">
    <text evidence="4">The sequence shown here is derived from an EMBL/GenBank/DDBJ whole genome shotgun (WGS) entry which is preliminary data.</text>
</comment>
<dbReference type="InterPro" id="IPR050987">
    <property type="entry name" value="AtrR-like"/>
</dbReference>
<feature type="region of interest" description="Disordered" evidence="2">
    <location>
        <begin position="1"/>
        <end position="48"/>
    </location>
</feature>
<feature type="region of interest" description="Disordered" evidence="2">
    <location>
        <begin position="129"/>
        <end position="193"/>
    </location>
</feature>
<proteinExistence type="predicted"/>
<name>A0AA39Y8Z0_9PEZI</name>
<dbReference type="AlphaFoldDB" id="A0AA39Y8Z0"/>
<dbReference type="SMART" id="SM00066">
    <property type="entry name" value="GAL4"/>
    <property type="match status" value="1"/>
</dbReference>
<sequence length="467" mass="50916">MATQEASMSKADEPGSASDEGSSNRLLERRATVGEAPSSSCQPHRWRPRSKSVSNACERCRRRKIRCDGEVGPCSTCVRFCVACIRPPKLKDRMGLGAHRALASRIQQLEAQLAEIGDAHTTAQSPAWGEELWNPFPSTPRPAQPSLHVDTSFDPPQRSFSWDFSSSTDSAGAEGTTTQPEIPTIEISECGGPSPALLSPAPSLLSANSRCSTPEPYTITTPIMGSTLAPPMLGSPVSPPVSACQRPPWEFSHGESSDGYLSPPDHGKLSLSRRSSISSFGLDQDFSSINLQFSPFDDEPQSPGAFSDHFRPQSRISNQSTTPTGARSPKMPTKFEAETLSDIFFDKVEPSQRPVEQSFYHTCLDLVYEFAADNTQGPHMDVVECLIPPYSLRMARFYVFMTMAIGMRLRTGGRMTDNSLLDSCYHLAMHQAESPAFWSEVGGVEAATLLTLFAKSGEVQTLDKMGH</sequence>
<dbReference type="InterPro" id="IPR001138">
    <property type="entry name" value="Zn2Cys6_DnaBD"/>
</dbReference>
<dbReference type="InterPro" id="IPR036864">
    <property type="entry name" value="Zn2-C6_fun-type_DNA-bd_sf"/>
</dbReference>
<reference evidence="4" key="1">
    <citation type="submission" date="2023-06" db="EMBL/GenBank/DDBJ databases">
        <title>Multi-omics analyses reveal the molecular pathogenesis toolkit of Lasiodiplodia hormozganensis, a cross-kingdom pathogen.</title>
        <authorList>
            <person name="Felix C."/>
            <person name="Meneses R."/>
            <person name="Goncalves M.F.M."/>
            <person name="Tilleman L."/>
            <person name="Duarte A.S."/>
            <person name="Jorrin-Novo J.V."/>
            <person name="Van De Peer Y."/>
            <person name="Deforce D."/>
            <person name="Van Nieuwerburgh F."/>
            <person name="Esteves A.C."/>
            <person name="Alves A."/>
        </authorList>
    </citation>
    <scope>NUCLEOTIDE SEQUENCE</scope>
    <source>
        <strain evidence="4">CBS 339.90</strain>
    </source>
</reference>
<dbReference type="Gene3D" id="4.10.240.10">
    <property type="entry name" value="Zn(2)-C6 fungal-type DNA-binding domain"/>
    <property type="match status" value="1"/>
</dbReference>
<evidence type="ECO:0000256" key="2">
    <source>
        <dbReference type="SAM" id="MobiDB-lite"/>
    </source>
</evidence>
<protein>
    <submittedName>
        <fullName evidence="4">Transcriptional regulatory protein</fullName>
    </submittedName>
</protein>
<dbReference type="Pfam" id="PF00172">
    <property type="entry name" value="Zn_clus"/>
    <property type="match status" value="1"/>
</dbReference>
<dbReference type="SUPFAM" id="SSF57701">
    <property type="entry name" value="Zn2/Cys6 DNA-binding domain"/>
    <property type="match status" value="1"/>
</dbReference>
<dbReference type="GO" id="GO:0000981">
    <property type="term" value="F:DNA-binding transcription factor activity, RNA polymerase II-specific"/>
    <property type="evidence" value="ECO:0007669"/>
    <property type="project" value="InterPro"/>
</dbReference>
<feature type="region of interest" description="Disordered" evidence="2">
    <location>
        <begin position="291"/>
        <end position="331"/>
    </location>
</feature>
<organism evidence="4 5">
    <name type="scientific">Lasiodiplodia hormozganensis</name>
    <dbReference type="NCBI Taxonomy" id="869390"/>
    <lineage>
        <taxon>Eukaryota</taxon>
        <taxon>Fungi</taxon>
        <taxon>Dikarya</taxon>
        <taxon>Ascomycota</taxon>
        <taxon>Pezizomycotina</taxon>
        <taxon>Dothideomycetes</taxon>
        <taxon>Dothideomycetes incertae sedis</taxon>
        <taxon>Botryosphaeriales</taxon>
        <taxon>Botryosphaeriaceae</taxon>
        <taxon>Lasiodiplodia</taxon>
    </lineage>
</organism>
<keyword evidence="1" id="KW-0539">Nucleus</keyword>
<accession>A0AA39Y8Z0</accession>
<evidence type="ECO:0000259" key="3">
    <source>
        <dbReference type="PROSITE" id="PS50048"/>
    </source>
</evidence>
<feature type="compositionally biased region" description="Low complexity" evidence="2">
    <location>
        <begin position="159"/>
        <end position="193"/>
    </location>
</feature>
<dbReference type="PANTHER" id="PTHR46910:SF1">
    <property type="entry name" value="MISCELLANEOUS ZN(II)2CYS6 TRANSCRIPTION FACTOR (EUROFUNG)-RELATED"/>
    <property type="match status" value="1"/>
</dbReference>
<evidence type="ECO:0000313" key="5">
    <source>
        <dbReference type="Proteomes" id="UP001175001"/>
    </source>
</evidence>
<dbReference type="GO" id="GO:0008270">
    <property type="term" value="F:zinc ion binding"/>
    <property type="evidence" value="ECO:0007669"/>
    <property type="project" value="InterPro"/>
</dbReference>
<dbReference type="Proteomes" id="UP001175001">
    <property type="component" value="Unassembled WGS sequence"/>
</dbReference>
<dbReference type="PROSITE" id="PS50048">
    <property type="entry name" value="ZN2_CY6_FUNGAL_2"/>
    <property type="match status" value="1"/>
</dbReference>
<dbReference type="EMBL" id="JAUJDW010000047">
    <property type="protein sequence ID" value="KAK0647560.1"/>
    <property type="molecule type" value="Genomic_DNA"/>
</dbReference>
<feature type="region of interest" description="Disordered" evidence="2">
    <location>
        <begin position="230"/>
        <end position="268"/>
    </location>
</feature>